<dbReference type="SUPFAM" id="SSF54913">
    <property type="entry name" value="GlnB-like"/>
    <property type="match status" value="1"/>
</dbReference>
<evidence type="ECO:0000256" key="6">
    <source>
        <dbReference type="ARBA" id="ARBA00011946"/>
    </source>
</evidence>
<evidence type="ECO:0000256" key="12">
    <source>
        <dbReference type="ARBA" id="ARBA00022723"/>
    </source>
</evidence>
<keyword evidence="12" id="KW-0479">Metal-binding</keyword>
<dbReference type="Pfam" id="PF01634">
    <property type="entry name" value="HisG"/>
    <property type="match status" value="1"/>
</dbReference>
<evidence type="ECO:0000256" key="13">
    <source>
        <dbReference type="ARBA" id="ARBA00022741"/>
    </source>
</evidence>
<dbReference type="GO" id="GO:0000287">
    <property type="term" value="F:magnesium ion binding"/>
    <property type="evidence" value="ECO:0007669"/>
    <property type="project" value="InterPro"/>
</dbReference>
<dbReference type="NCBIfam" id="TIGR00070">
    <property type="entry name" value="hisG"/>
    <property type="match status" value="1"/>
</dbReference>
<dbReference type="SUPFAM" id="SSF53850">
    <property type="entry name" value="Periplasmic binding protein-like II"/>
    <property type="match status" value="1"/>
</dbReference>
<dbReference type="EC" id="2.4.2.17" evidence="6"/>
<comment type="subcellular location">
    <subcellularLocation>
        <location evidence="3">Cytoplasm</location>
    </subcellularLocation>
</comment>
<gene>
    <name evidence="20" type="ORF">GBAR_LOCUS17356</name>
</gene>
<evidence type="ECO:0000256" key="11">
    <source>
        <dbReference type="ARBA" id="ARBA00022679"/>
    </source>
</evidence>
<feature type="domain" description="ATP phosphoribosyltransferase catalytic" evidence="18">
    <location>
        <begin position="4"/>
        <end position="159"/>
    </location>
</feature>
<evidence type="ECO:0000256" key="7">
    <source>
        <dbReference type="ARBA" id="ARBA00020998"/>
    </source>
</evidence>
<keyword evidence="13" id="KW-0547">Nucleotide-binding</keyword>
<evidence type="ECO:0000256" key="3">
    <source>
        <dbReference type="ARBA" id="ARBA00004496"/>
    </source>
</evidence>
<dbReference type="InterPro" id="IPR011322">
    <property type="entry name" value="N-reg_PII-like_a/b"/>
</dbReference>
<keyword evidence="21" id="KW-1185">Reference proteome</keyword>
<sequence length="244" mass="26974">MLLRPQEMALYVERGVIDVGLAGRDWVRECNVDVLEVASLTYGKLTTQPARWVLAVAEDSTIQSVADLEGKVIFSELVEATKSYLKDNGVNATVKFSHGATEVKIPHLCDAIVELTETGSTLRANQLRIVDVVIESVTMLIANKESWTDEWKRHKAESLYILLSGALAAQNKVGLKMNIAQENLQSLLAILPAMRNPTISQLSQDGWYAVETIADERIVRDFIPELRSVGAEGIIEYPLSKVIP</sequence>
<comment type="caution">
    <text evidence="20">The sequence shown here is derived from an EMBL/GenBank/DDBJ whole genome shotgun (WGS) entry which is preliminary data.</text>
</comment>
<dbReference type="InterPro" id="IPR015867">
    <property type="entry name" value="N-reg_PII/ATP_PRibTrfase_C"/>
</dbReference>
<evidence type="ECO:0000256" key="9">
    <source>
        <dbReference type="ARBA" id="ARBA00022605"/>
    </source>
</evidence>
<dbReference type="GO" id="GO:0005524">
    <property type="term" value="F:ATP binding"/>
    <property type="evidence" value="ECO:0007669"/>
    <property type="project" value="UniProtKB-KW"/>
</dbReference>
<keyword evidence="9" id="KW-0028">Amino-acid biosynthesis</keyword>
<protein>
    <recommendedName>
        <fullName evidence="7">ATP phosphoribosyltransferase</fullName>
        <ecNumber evidence="6">2.4.2.17</ecNumber>
    </recommendedName>
</protein>
<evidence type="ECO:0000256" key="4">
    <source>
        <dbReference type="ARBA" id="ARBA00004667"/>
    </source>
</evidence>
<comment type="function">
    <text evidence="17">Catalyzes the condensation of ATP and 5-phosphoribose 1-diphosphate to form N'-(5'-phosphoribosyl)-ATP (PR-ATP). Has a crucial role in the pathway because the rate of histidine biosynthesis seems to be controlled primarily by regulation of HisG enzymatic activity.</text>
</comment>
<evidence type="ECO:0000256" key="14">
    <source>
        <dbReference type="ARBA" id="ARBA00022840"/>
    </source>
</evidence>
<evidence type="ECO:0000313" key="21">
    <source>
        <dbReference type="Proteomes" id="UP001174909"/>
    </source>
</evidence>
<evidence type="ECO:0000256" key="10">
    <source>
        <dbReference type="ARBA" id="ARBA00022676"/>
    </source>
</evidence>
<dbReference type="PANTHER" id="PTHR21403">
    <property type="entry name" value="ATP PHOSPHORIBOSYLTRANSFERASE ATP-PRTASE"/>
    <property type="match status" value="1"/>
</dbReference>
<evidence type="ECO:0000259" key="18">
    <source>
        <dbReference type="Pfam" id="PF01634"/>
    </source>
</evidence>
<dbReference type="InterPro" id="IPR013820">
    <property type="entry name" value="ATP_PRibTrfase_cat"/>
</dbReference>
<evidence type="ECO:0000256" key="17">
    <source>
        <dbReference type="ARBA" id="ARBA00024861"/>
    </source>
</evidence>
<evidence type="ECO:0000256" key="5">
    <source>
        <dbReference type="ARBA" id="ARBA00007955"/>
    </source>
</evidence>
<evidence type="ECO:0000313" key="20">
    <source>
        <dbReference type="EMBL" id="CAI8030626.1"/>
    </source>
</evidence>
<keyword evidence="14" id="KW-0067">ATP-binding</keyword>
<evidence type="ECO:0000256" key="1">
    <source>
        <dbReference type="ARBA" id="ARBA00000915"/>
    </source>
</evidence>
<keyword evidence="15" id="KW-0460">Magnesium</keyword>
<dbReference type="AlphaFoldDB" id="A0AA35WVR4"/>
<dbReference type="InterPro" id="IPR001348">
    <property type="entry name" value="ATP_PRibTrfase_HisG"/>
</dbReference>
<keyword evidence="8" id="KW-0963">Cytoplasm</keyword>
<evidence type="ECO:0000256" key="15">
    <source>
        <dbReference type="ARBA" id="ARBA00022842"/>
    </source>
</evidence>
<evidence type="ECO:0000256" key="2">
    <source>
        <dbReference type="ARBA" id="ARBA00001946"/>
    </source>
</evidence>
<dbReference type="GO" id="GO:0003879">
    <property type="term" value="F:ATP phosphoribosyltransferase activity"/>
    <property type="evidence" value="ECO:0007669"/>
    <property type="project" value="UniProtKB-EC"/>
</dbReference>
<comment type="pathway">
    <text evidence="4">Amino-acid biosynthesis; L-histidine biosynthesis; L-histidine from 5-phospho-alpha-D-ribose 1-diphosphate: step 1/9.</text>
</comment>
<comment type="cofactor">
    <cofactor evidence="2">
        <name>Mg(2+)</name>
        <dbReference type="ChEBI" id="CHEBI:18420"/>
    </cofactor>
</comment>
<organism evidence="20 21">
    <name type="scientific">Geodia barretti</name>
    <name type="common">Barrett's horny sponge</name>
    <dbReference type="NCBI Taxonomy" id="519541"/>
    <lineage>
        <taxon>Eukaryota</taxon>
        <taxon>Metazoa</taxon>
        <taxon>Porifera</taxon>
        <taxon>Demospongiae</taxon>
        <taxon>Heteroscleromorpha</taxon>
        <taxon>Tetractinellida</taxon>
        <taxon>Astrophorina</taxon>
        <taxon>Geodiidae</taxon>
        <taxon>Geodia</taxon>
    </lineage>
</organism>
<dbReference type="InterPro" id="IPR013115">
    <property type="entry name" value="HisG_C"/>
</dbReference>
<feature type="domain" description="Histidine biosynthesis HisG C-terminal" evidence="19">
    <location>
        <begin position="169"/>
        <end position="241"/>
    </location>
</feature>
<evidence type="ECO:0000256" key="8">
    <source>
        <dbReference type="ARBA" id="ARBA00022490"/>
    </source>
</evidence>
<dbReference type="GO" id="GO:0000105">
    <property type="term" value="P:L-histidine biosynthetic process"/>
    <property type="evidence" value="ECO:0007669"/>
    <property type="project" value="UniProtKB-KW"/>
</dbReference>
<keyword evidence="16" id="KW-0368">Histidine biosynthesis</keyword>
<proteinExistence type="inferred from homology"/>
<dbReference type="Gene3D" id="3.40.190.10">
    <property type="entry name" value="Periplasmic binding protein-like II"/>
    <property type="match status" value="1"/>
</dbReference>
<dbReference type="Pfam" id="PF08029">
    <property type="entry name" value="HisG_C"/>
    <property type="match status" value="1"/>
</dbReference>
<evidence type="ECO:0000256" key="16">
    <source>
        <dbReference type="ARBA" id="ARBA00023102"/>
    </source>
</evidence>
<comment type="catalytic activity">
    <reaction evidence="1">
        <text>1-(5-phospho-beta-D-ribosyl)-ATP + diphosphate = 5-phospho-alpha-D-ribose 1-diphosphate + ATP</text>
        <dbReference type="Rhea" id="RHEA:18473"/>
        <dbReference type="ChEBI" id="CHEBI:30616"/>
        <dbReference type="ChEBI" id="CHEBI:33019"/>
        <dbReference type="ChEBI" id="CHEBI:58017"/>
        <dbReference type="ChEBI" id="CHEBI:73183"/>
        <dbReference type="EC" id="2.4.2.17"/>
    </reaction>
</comment>
<dbReference type="FunFam" id="3.30.70.120:FF:000002">
    <property type="entry name" value="ATP phosphoribosyltransferase"/>
    <property type="match status" value="1"/>
</dbReference>
<evidence type="ECO:0000259" key="19">
    <source>
        <dbReference type="Pfam" id="PF08029"/>
    </source>
</evidence>
<dbReference type="NCBIfam" id="TIGR03455">
    <property type="entry name" value="HisG_C-term"/>
    <property type="match status" value="1"/>
</dbReference>
<comment type="similarity">
    <text evidence="5">Belongs to the ATP phosphoribosyltransferase family. Long subfamily.</text>
</comment>
<keyword evidence="10 20" id="KW-0328">Glycosyltransferase</keyword>
<dbReference type="GO" id="GO:0005737">
    <property type="term" value="C:cytoplasm"/>
    <property type="evidence" value="ECO:0007669"/>
    <property type="project" value="UniProtKB-SubCell"/>
</dbReference>
<dbReference type="Gene3D" id="3.30.70.120">
    <property type="match status" value="1"/>
</dbReference>
<dbReference type="Proteomes" id="UP001174909">
    <property type="component" value="Unassembled WGS sequence"/>
</dbReference>
<accession>A0AA35WVR4</accession>
<dbReference type="EMBL" id="CASHTH010002487">
    <property type="protein sequence ID" value="CAI8030626.1"/>
    <property type="molecule type" value="Genomic_DNA"/>
</dbReference>
<reference evidence="20" key="1">
    <citation type="submission" date="2023-03" db="EMBL/GenBank/DDBJ databases">
        <authorList>
            <person name="Steffen K."/>
            <person name="Cardenas P."/>
        </authorList>
    </citation>
    <scope>NUCLEOTIDE SEQUENCE</scope>
</reference>
<keyword evidence="11" id="KW-0808">Transferase</keyword>
<name>A0AA35WVR4_GEOBA</name>
<dbReference type="PANTHER" id="PTHR21403:SF10">
    <property type="entry name" value="ATP PHOSPHORIBOSYLTRANSFERASE"/>
    <property type="match status" value="1"/>
</dbReference>